<dbReference type="Proteomes" id="UP000095287">
    <property type="component" value="Unplaced"/>
</dbReference>
<organism evidence="2 3">
    <name type="scientific">Steinernema glaseri</name>
    <dbReference type="NCBI Taxonomy" id="37863"/>
    <lineage>
        <taxon>Eukaryota</taxon>
        <taxon>Metazoa</taxon>
        <taxon>Ecdysozoa</taxon>
        <taxon>Nematoda</taxon>
        <taxon>Chromadorea</taxon>
        <taxon>Rhabditida</taxon>
        <taxon>Tylenchina</taxon>
        <taxon>Panagrolaimomorpha</taxon>
        <taxon>Strongyloidoidea</taxon>
        <taxon>Steinernematidae</taxon>
        <taxon>Steinernema</taxon>
    </lineage>
</organism>
<accession>A0A1I7ZF40</accession>
<reference evidence="3" key="1">
    <citation type="submission" date="2016-11" db="UniProtKB">
        <authorList>
            <consortium name="WormBaseParasite"/>
        </authorList>
    </citation>
    <scope>IDENTIFICATION</scope>
</reference>
<sequence>MLRICLILAVATAVILSGNKAAQAQVASGTEEVEGAALVAGLRGYGVVVPAVEQLEAAGSPLAKAAGGGK</sequence>
<keyword evidence="2" id="KW-1185">Reference proteome</keyword>
<evidence type="ECO:0000313" key="2">
    <source>
        <dbReference type="Proteomes" id="UP000095287"/>
    </source>
</evidence>
<keyword evidence="1" id="KW-0732">Signal</keyword>
<evidence type="ECO:0000256" key="1">
    <source>
        <dbReference type="SAM" id="SignalP"/>
    </source>
</evidence>
<evidence type="ECO:0000313" key="3">
    <source>
        <dbReference type="WBParaSite" id="L893_g25766.t1"/>
    </source>
</evidence>
<protein>
    <submittedName>
        <fullName evidence="3">PASTA domain-containing protein</fullName>
    </submittedName>
</protein>
<feature type="signal peptide" evidence="1">
    <location>
        <begin position="1"/>
        <end position="24"/>
    </location>
</feature>
<name>A0A1I7ZF40_9BILA</name>
<dbReference type="WBParaSite" id="L893_g25766.t1">
    <property type="protein sequence ID" value="L893_g25766.t1"/>
    <property type="gene ID" value="L893_g25766"/>
</dbReference>
<dbReference type="AlphaFoldDB" id="A0A1I7ZF40"/>
<feature type="chain" id="PRO_5009313352" evidence="1">
    <location>
        <begin position="25"/>
        <end position="70"/>
    </location>
</feature>
<proteinExistence type="predicted"/>